<proteinExistence type="predicted"/>
<gene>
    <name evidence="1" type="ORF">ACFP3R_24235</name>
</gene>
<evidence type="ECO:0000313" key="2">
    <source>
        <dbReference type="Proteomes" id="UP001596220"/>
    </source>
</evidence>
<accession>A0ABW1PCG0</accession>
<sequence>MIRSTGTGTRTDSAMPHPVEPAFASSVFFIPTNRDCSRAAAGYAEELAFARERFGRSIPLVVFETDDGPHARANADALADLARAHPDLPVHHLTADRQRTWFERLLRDEPAVLGQVFRSPRRDYGTAMNKLFLMTVSFGADALHRRDSDTRPLGQEVPEAAGKHPIEVELSYLGRRVGEVDLPLPADPAVADAPICVVGGNYFGEWNLDVKDLAHRSYDLVHRLYEILGFAPDDVAALVAEVFPAEQVHDARDARTLLLAPNQGANPDCGNVAVTRLHELLPTVPGRNSLAADYFAFDVAMALGVPALHHTRAVFHEYHPGRFDPAQKQLYWEGVARFADYFTAYGPLFEPGAPGRAGPPADLVPASLRAALGRAVGALPGADPAPRAARIRALADEVLTPVDERYARVGRHLAANAERYVREADEDYATHRLLLDRWPHLVERARELDLPAIAPALRP</sequence>
<keyword evidence="2" id="KW-1185">Reference proteome</keyword>
<dbReference type="EMBL" id="JBHSQO010000028">
    <property type="protein sequence ID" value="MFC6092392.1"/>
    <property type="molecule type" value="Genomic_DNA"/>
</dbReference>
<dbReference type="Proteomes" id="UP001596220">
    <property type="component" value="Unassembled WGS sequence"/>
</dbReference>
<dbReference type="RefSeq" id="WP_380638685.1">
    <property type="nucleotide sequence ID" value="NZ_JBHSQO010000028.1"/>
</dbReference>
<organism evidence="1 2">
    <name type="scientific">Saccharothrix lopnurensis</name>
    <dbReference type="NCBI Taxonomy" id="1670621"/>
    <lineage>
        <taxon>Bacteria</taxon>
        <taxon>Bacillati</taxon>
        <taxon>Actinomycetota</taxon>
        <taxon>Actinomycetes</taxon>
        <taxon>Pseudonocardiales</taxon>
        <taxon>Pseudonocardiaceae</taxon>
        <taxon>Saccharothrix</taxon>
    </lineage>
</organism>
<dbReference type="Pfam" id="PF19787">
    <property type="entry name" value="DUF6271"/>
    <property type="match status" value="1"/>
</dbReference>
<protein>
    <submittedName>
        <fullName evidence="1">DUF6271 family protein</fullName>
    </submittedName>
</protein>
<dbReference type="InterPro" id="IPR046238">
    <property type="entry name" value="DUF6271"/>
</dbReference>
<reference evidence="2" key="1">
    <citation type="journal article" date="2019" name="Int. J. Syst. Evol. Microbiol.">
        <title>The Global Catalogue of Microorganisms (GCM) 10K type strain sequencing project: providing services to taxonomists for standard genome sequencing and annotation.</title>
        <authorList>
            <consortium name="The Broad Institute Genomics Platform"/>
            <consortium name="The Broad Institute Genome Sequencing Center for Infectious Disease"/>
            <person name="Wu L."/>
            <person name="Ma J."/>
        </authorList>
    </citation>
    <scope>NUCLEOTIDE SEQUENCE [LARGE SCALE GENOMIC DNA]</scope>
    <source>
        <strain evidence="2">CGMCC 4.7246</strain>
    </source>
</reference>
<name>A0ABW1PCG0_9PSEU</name>
<comment type="caution">
    <text evidence="1">The sequence shown here is derived from an EMBL/GenBank/DDBJ whole genome shotgun (WGS) entry which is preliminary data.</text>
</comment>
<evidence type="ECO:0000313" key="1">
    <source>
        <dbReference type="EMBL" id="MFC6092392.1"/>
    </source>
</evidence>